<protein>
    <recommendedName>
        <fullName evidence="2">Arm-like repeat domain-containing protein</fullName>
    </recommendedName>
</protein>
<keyword evidence="4" id="KW-1185">Reference proteome</keyword>
<sequence length="655" mass="72823">MSAPSQHIRKRDKFLDKFLNLFRSSSSDPKVKSQTDSPKDVKRASTASTDSTRLHRLSTVSTHASIIGTVTESAQSSIEIEHVVTTTAVKGSAANVESSTLRTQPRLNVFKQNVYPPSVQASLPEIRTRIGATPQLALCMGLLPKDGGTVDQQEDRLQDLRSDTTARLAWVQAVKQDPIEQDHIRWLGVRMVDEFAKDASKDSTEIAEMVLLGPVLDKETYRRLLQHIITNFDQFVLLDVELLEGLVQLVQSAPPESLLADDLVKILSILRVNLQGTHQQSSVHPFHLTLAVSRVLDTMADHKVKDLNRVVEHEPLSGVLTGMKDSSDPYLMYQACYAFQALQYVPDDETALQAVLRRSTGVVDGFVKVSAVFKLDVGAVLEGLSNLQEALGGAIGTAVTVYEGVCSLLERGQGVLESLKEGLGSGQKRPWYSAIRAANAFAQAGQLKDLNQLIYEAPCRRDPLFQWGICQLLGEIASDAFWKTTVRQQAITLLGDLYQKDTEWSQDDSVKTWMLNIIGQLCTVEDQAVATSAHTLLKERMQGQGTTKSLLYPLRNRLPLPTSSPILARVQNIPYVEYDLHLHKIQRLKQNTQSVYIPPLAKPSLNAKDEDLLPLMEKVQEFMEGKRQVMLVLGDSGAGKSTFNRHLEHRLWTDY</sequence>
<comment type="caution">
    <text evidence="3">The sequence shown here is derived from an EMBL/GenBank/DDBJ whole genome shotgun (WGS) entry which is preliminary data.</text>
</comment>
<evidence type="ECO:0000313" key="3">
    <source>
        <dbReference type="EMBL" id="KAG9062279.1"/>
    </source>
</evidence>
<dbReference type="OrthoDB" id="2443807at2759"/>
<dbReference type="EMBL" id="JAHRHY010000020">
    <property type="protein sequence ID" value="KAG9062279.1"/>
    <property type="molecule type" value="Genomic_DNA"/>
</dbReference>
<reference evidence="3" key="1">
    <citation type="submission" date="2021-06" db="EMBL/GenBank/DDBJ databases">
        <title>Genome Sequence of Mortierella hyaline Strain SCG-10, a Cold-Adapted, Nitrate-Reducing Fungus Isolated from Soil in Minnesota, USA.</title>
        <authorList>
            <person name="Aldossari N."/>
        </authorList>
    </citation>
    <scope>NUCLEOTIDE SEQUENCE</scope>
    <source>
        <strain evidence="3">SCG-10</strain>
    </source>
</reference>
<dbReference type="InterPro" id="IPR011989">
    <property type="entry name" value="ARM-like"/>
</dbReference>
<organism evidence="3 4">
    <name type="scientific">Linnemannia hyalina</name>
    <dbReference type="NCBI Taxonomy" id="64524"/>
    <lineage>
        <taxon>Eukaryota</taxon>
        <taxon>Fungi</taxon>
        <taxon>Fungi incertae sedis</taxon>
        <taxon>Mucoromycota</taxon>
        <taxon>Mortierellomycotina</taxon>
        <taxon>Mortierellomycetes</taxon>
        <taxon>Mortierellales</taxon>
        <taxon>Mortierellaceae</taxon>
        <taxon>Linnemannia</taxon>
    </lineage>
</organism>
<evidence type="ECO:0000259" key="2">
    <source>
        <dbReference type="Pfam" id="PF23948"/>
    </source>
</evidence>
<dbReference type="Pfam" id="PF23948">
    <property type="entry name" value="ARM_5"/>
    <property type="match status" value="1"/>
</dbReference>
<dbReference type="SUPFAM" id="SSF48371">
    <property type="entry name" value="ARM repeat"/>
    <property type="match status" value="1"/>
</dbReference>
<dbReference type="Proteomes" id="UP000707451">
    <property type="component" value="Unassembled WGS sequence"/>
</dbReference>
<feature type="region of interest" description="Disordered" evidence="1">
    <location>
        <begin position="25"/>
        <end position="55"/>
    </location>
</feature>
<evidence type="ECO:0000256" key="1">
    <source>
        <dbReference type="SAM" id="MobiDB-lite"/>
    </source>
</evidence>
<dbReference type="InterPro" id="IPR016024">
    <property type="entry name" value="ARM-type_fold"/>
</dbReference>
<dbReference type="AlphaFoldDB" id="A0A9P7XLU8"/>
<dbReference type="InterPro" id="IPR056251">
    <property type="entry name" value="Arm_rpt_dom"/>
</dbReference>
<gene>
    <name evidence="3" type="ORF">KI688_006611</name>
</gene>
<feature type="compositionally biased region" description="Basic and acidic residues" evidence="1">
    <location>
        <begin position="29"/>
        <end position="43"/>
    </location>
</feature>
<name>A0A9P7XLU8_9FUNG</name>
<accession>A0A9P7XLU8</accession>
<feature type="domain" description="Arm-like repeat" evidence="2">
    <location>
        <begin position="168"/>
        <end position="530"/>
    </location>
</feature>
<proteinExistence type="predicted"/>
<dbReference type="Gene3D" id="1.25.10.10">
    <property type="entry name" value="Leucine-rich Repeat Variant"/>
    <property type="match status" value="1"/>
</dbReference>
<evidence type="ECO:0000313" key="4">
    <source>
        <dbReference type="Proteomes" id="UP000707451"/>
    </source>
</evidence>